<evidence type="ECO:0000313" key="2">
    <source>
        <dbReference type="Proteomes" id="UP001642464"/>
    </source>
</evidence>
<organism evidence="1 2">
    <name type="scientific">Durusdinium trenchii</name>
    <dbReference type="NCBI Taxonomy" id="1381693"/>
    <lineage>
        <taxon>Eukaryota</taxon>
        <taxon>Sar</taxon>
        <taxon>Alveolata</taxon>
        <taxon>Dinophyceae</taxon>
        <taxon>Suessiales</taxon>
        <taxon>Symbiodiniaceae</taxon>
        <taxon>Durusdinium</taxon>
    </lineage>
</organism>
<gene>
    <name evidence="1" type="ORF">SCF082_LOCUS42651</name>
</gene>
<sequence length="339" mass="39047">ETTAEVGVMLSVITRNRFWTHALSTLSLLQSLQYAKLHAQQAWFAWHILDDASEKSDARKKNDMITDLTQRGWVDNYTRLDRTYFDKLPSGTNKLLLNIAISDHDGYETLYFVRPDVIDAHLGSESLCQRSHLHDVGLTECLPGWMRGASSIKKVPEGVRQFLGDDMLRSVLAKVQVPCMTYETLVQFEKNMLSDWRTLDEQVIKLQDAGYRCRMTNVEVASCWREFAAENVHCERITVKMQQILSNVSDVKLEKQNLQEDCLPQAGMLRLPWMMRSSCALCIVLKLLQGTYIKSREQECCQGLSWIKFILMPQFDREWTRAGRLRGFSLAFTYACGVR</sequence>
<comment type="caution">
    <text evidence="1">The sequence shown here is derived from an EMBL/GenBank/DDBJ whole genome shotgun (WGS) entry which is preliminary data.</text>
</comment>
<protein>
    <submittedName>
        <fullName evidence="1">Uncharacterized protein</fullName>
    </submittedName>
</protein>
<name>A0ABP0QQC9_9DINO</name>
<feature type="non-terminal residue" evidence="1">
    <location>
        <position position="1"/>
    </location>
</feature>
<dbReference type="Proteomes" id="UP001642464">
    <property type="component" value="Unassembled WGS sequence"/>
</dbReference>
<proteinExistence type="predicted"/>
<dbReference type="EMBL" id="CAXAMM010040004">
    <property type="protein sequence ID" value="CAK9090436.1"/>
    <property type="molecule type" value="Genomic_DNA"/>
</dbReference>
<reference evidence="1 2" key="1">
    <citation type="submission" date="2024-02" db="EMBL/GenBank/DDBJ databases">
        <authorList>
            <person name="Chen Y."/>
            <person name="Shah S."/>
            <person name="Dougan E. K."/>
            <person name="Thang M."/>
            <person name="Chan C."/>
        </authorList>
    </citation>
    <scope>NUCLEOTIDE SEQUENCE [LARGE SCALE GENOMIC DNA]</scope>
</reference>
<accession>A0ABP0QQC9</accession>
<keyword evidence="2" id="KW-1185">Reference proteome</keyword>
<evidence type="ECO:0000313" key="1">
    <source>
        <dbReference type="EMBL" id="CAK9090436.1"/>
    </source>
</evidence>